<dbReference type="PANTHER" id="PTHR43705">
    <property type="entry name" value="HYDROXYACYLGLUTATHIONE HYDROLASE"/>
    <property type="match status" value="1"/>
</dbReference>
<evidence type="ECO:0000313" key="10">
    <source>
        <dbReference type="Proteomes" id="UP001168167"/>
    </source>
</evidence>
<dbReference type="CDD" id="cd07723">
    <property type="entry name" value="hydroxyacylglutathione_hydrolase_MBL-fold"/>
    <property type="match status" value="1"/>
</dbReference>
<comment type="cofactor">
    <cofactor evidence="7">
        <name>Zn(2+)</name>
        <dbReference type="ChEBI" id="CHEBI:29105"/>
    </cofactor>
    <text evidence="7">Binds 2 Zn(2+) ions per subunit.</text>
</comment>
<feature type="binding site" evidence="7">
    <location>
        <position position="166"/>
    </location>
    <ligand>
        <name>Zn(2+)</name>
        <dbReference type="ChEBI" id="CHEBI:29105"/>
        <label>2</label>
    </ligand>
</feature>
<organism evidence="9 10">
    <name type="scientific">Candidatus Doriopsillibacter californiensis</name>
    <dbReference type="NCBI Taxonomy" id="2970740"/>
    <lineage>
        <taxon>Bacteria</taxon>
        <taxon>Pseudomonadati</taxon>
        <taxon>Pseudomonadota</taxon>
        <taxon>Gammaproteobacteria</taxon>
        <taxon>Candidatus Tethybacterales</taxon>
        <taxon>Candidatus Persebacteraceae</taxon>
        <taxon>Candidatus Doriopsillibacter</taxon>
    </lineage>
</organism>
<feature type="binding site" evidence="7">
    <location>
        <position position="128"/>
    </location>
    <ligand>
        <name>Zn(2+)</name>
        <dbReference type="ChEBI" id="CHEBI:29105"/>
        <label>2</label>
    </ligand>
</feature>
<evidence type="ECO:0000313" key="9">
    <source>
        <dbReference type="EMBL" id="MDM5148189.1"/>
    </source>
</evidence>
<evidence type="ECO:0000256" key="5">
    <source>
        <dbReference type="ARBA" id="ARBA00022801"/>
    </source>
</evidence>
<feature type="binding site" evidence="7">
    <location>
        <position position="128"/>
    </location>
    <ligand>
        <name>Zn(2+)</name>
        <dbReference type="ChEBI" id="CHEBI:29105"/>
        <label>1</label>
    </ligand>
</feature>
<dbReference type="Pfam" id="PF16123">
    <property type="entry name" value="HAGH_C"/>
    <property type="match status" value="1"/>
</dbReference>
<evidence type="ECO:0000259" key="8">
    <source>
        <dbReference type="SMART" id="SM00849"/>
    </source>
</evidence>
<dbReference type="Gene3D" id="3.60.15.10">
    <property type="entry name" value="Ribonuclease Z/Hydroxyacylglutathione hydrolase-like"/>
    <property type="match status" value="1"/>
</dbReference>
<evidence type="ECO:0000256" key="2">
    <source>
        <dbReference type="ARBA" id="ARBA00004963"/>
    </source>
</evidence>
<evidence type="ECO:0000256" key="6">
    <source>
        <dbReference type="ARBA" id="ARBA00022833"/>
    </source>
</evidence>
<dbReference type="EMBL" id="JANQAO010000004">
    <property type="protein sequence ID" value="MDM5148189.1"/>
    <property type="molecule type" value="Genomic_DNA"/>
</dbReference>
<reference evidence="9" key="1">
    <citation type="submission" date="2022-08" db="EMBL/GenBank/DDBJ databases">
        <authorList>
            <person name="Dzunkova M."/>
            <person name="La Clair J."/>
            <person name="Tyml T."/>
            <person name="Doud D."/>
            <person name="Schulz F."/>
            <person name="Piquer S."/>
            <person name="Porcel Sanchis D."/>
            <person name="Osborn A."/>
            <person name="Robinson D."/>
            <person name="Louie K.B."/>
            <person name="Bowen B.P."/>
            <person name="Bowers R."/>
            <person name="Lee J."/>
            <person name="Arnau Llombart V."/>
            <person name="Diaz Villanueva W."/>
            <person name="Gosliner T."/>
            <person name="Northen T."/>
            <person name="Cheng J.-F."/>
            <person name="Burkart M.D."/>
            <person name="Woyke T."/>
        </authorList>
    </citation>
    <scope>NUCLEOTIDE SEQUENCE</scope>
    <source>
        <strain evidence="9">Df01</strain>
    </source>
</reference>
<dbReference type="SMART" id="SM00849">
    <property type="entry name" value="Lactamase_B"/>
    <property type="match status" value="1"/>
</dbReference>
<comment type="catalytic activity">
    <reaction evidence="1 7">
        <text>an S-(2-hydroxyacyl)glutathione + H2O = a 2-hydroxy carboxylate + glutathione + H(+)</text>
        <dbReference type="Rhea" id="RHEA:21864"/>
        <dbReference type="ChEBI" id="CHEBI:15377"/>
        <dbReference type="ChEBI" id="CHEBI:15378"/>
        <dbReference type="ChEBI" id="CHEBI:57925"/>
        <dbReference type="ChEBI" id="CHEBI:58896"/>
        <dbReference type="ChEBI" id="CHEBI:71261"/>
        <dbReference type="EC" id="3.1.2.6"/>
    </reaction>
</comment>
<dbReference type="InterPro" id="IPR035680">
    <property type="entry name" value="Clx_II_MBL"/>
</dbReference>
<keyword evidence="6 7" id="KW-0862">Zinc</keyword>
<gene>
    <name evidence="7 9" type="primary">gloB</name>
    <name evidence="9" type="ORF">NQX30_07445</name>
</gene>
<comment type="pathway">
    <text evidence="2 7">Secondary metabolite metabolism; methylglyoxal degradation; (R)-lactate from methylglyoxal: step 2/2.</text>
</comment>
<feature type="binding site" evidence="7">
    <location>
        <position position="55"/>
    </location>
    <ligand>
        <name>Zn(2+)</name>
        <dbReference type="ChEBI" id="CHEBI:29105"/>
        <label>1</label>
    </ligand>
</feature>
<evidence type="ECO:0000256" key="1">
    <source>
        <dbReference type="ARBA" id="ARBA00001623"/>
    </source>
</evidence>
<dbReference type="InterPro" id="IPR001279">
    <property type="entry name" value="Metallo-B-lactamas"/>
</dbReference>
<accession>A0ABT7QN99</accession>
<keyword evidence="10" id="KW-1185">Reference proteome</keyword>
<keyword evidence="4 7" id="KW-0479">Metal-binding</keyword>
<sequence length="254" mass="27565">MIKVSVISALKDNYIHLLSMAKGAVVIDPGEASPVLATLTRENLTLEAIVLTHRHYDHVDGVSELIVHYPNAIVYAPAGCDVESAHICAEGDNITLLNDSLILRTLATPGHTKEHVSYIGGGMAFCGDIVFACGCGRVFEGTLAQMCDSVGRLAALPDETLLYCGHEYTAANIRFACAVEPDNTDLRRRQVMVEKKRGAGIPTVPFTVADEKACNPFFRLRETNVIHAAQKYAGKTLTGDAAVFSALRRWKDSY</sequence>
<name>A0ABT7QN99_9GAMM</name>
<protein>
    <recommendedName>
        <fullName evidence="7">Hydroxyacylglutathione hydrolase</fullName>
        <ecNumber evidence="7">3.1.2.6</ecNumber>
    </recommendedName>
    <alternativeName>
        <fullName evidence="7">Glyoxalase II</fullName>
        <shortName evidence="7">Glx II</shortName>
    </alternativeName>
</protein>
<dbReference type="HAMAP" id="MF_01374">
    <property type="entry name" value="Glyoxalase_2"/>
    <property type="match status" value="1"/>
</dbReference>
<dbReference type="Pfam" id="PF00753">
    <property type="entry name" value="Lactamase_B"/>
    <property type="match status" value="2"/>
</dbReference>
<dbReference type="InterPro" id="IPR017782">
    <property type="entry name" value="Hydroxyacylglutathione_Hdrlase"/>
</dbReference>
<dbReference type="InterPro" id="IPR036866">
    <property type="entry name" value="RibonucZ/Hydroxyglut_hydro"/>
</dbReference>
<evidence type="ECO:0000256" key="3">
    <source>
        <dbReference type="ARBA" id="ARBA00006759"/>
    </source>
</evidence>
<dbReference type="NCBIfam" id="TIGR03413">
    <property type="entry name" value="GSH_gloB"/>
    <property type="match status" value="1"/>
</dbReference>
<feature type="binding site" evidence="7">
    <location>
        <position position="57"/>
    </location>
    <ligand>
        <name>Zn(2+)</name>
        <dbReference type="ChEBI" id="CHEBI:29105"/>
        <label>2</label>
    </ligand>
</feature>
<dbReference type="PANTHER" id="PTHR43705:SF1">
    <property type="entry name" value="HYDROXYACYLGLUTATHIONE HYDROLASE GLOB"/>
    <property type="match status" value="1"/>
</dbReference>
<dbReference type="InterPro" id="IPR050110">
    <property type="entry name" value="Glyoxalase_II_hydrolase"/>
</dbReference>
<dbReference type="EC" id="3.1.2.6" evidence="7"/>
<comment type="similarity">
    <text evidence="3 7">Belongs to the metallo-beta-lactamase superfamily. Glyoxalase II family.</text>
</comment>
<dbReference type="InterPro" id="IPR032282">
    <property type="entry name" value="HAGH_C"/>
</dbReference>
<proteinExistence type="inferred from homology"/>
<evidence type="ECO:0000256" key="4">
    <source>
        <dbReference type="ARBA" id="ARBA00022723"/>
    </source>
</evidence>
<feature type="domain" description="Metallo-beta-lactamase" evidence="8">
    <location>
        <begin position="12"/>
        <end position="166"/>
    </location>
</feature>
<feature type="binding site" evidence="7">
    <location>
        <position position="53"/>
    </location>
    <ligand>
        <name>Zn(2+)</name>
        <dbReference type="ChEBI" id="CHEBI:29105"/>
        <label>1</label>
    </ligand>
</feature>
<dbReference type="GO" id="GO:0004416">
    <property type="term" value="F:hydroxyacylglutathione hydrolase activity"/>
    <property type="evidence" value="ECO:0007669"/>
    <property type="project" value="UniProtKB-EC"/>
</dbReference>
<feature type="binding site" evidence="7">
    <location>
        <position position="58"/>
    </location>
    <ligand>
        <name>Zn(2+)</name>
        <dbReference type="ChEBI" id="CHEBI:29105"/>
        <label>2</label>
    </ligand>
</feature>
<evidence type="ECO:0000256" key="7">
    <source>
        <dbReference type="HAMAP-Rule" id="MF_01374"/>
    </source>
</evidence>
<comment type="subunit">
    <text evidence="7">Monomer.</text>
</comment>
<comment type="caution">
    <text evidence="9">The sequence shown here is derived from an EMBL/GenBank/DDBJ whole genome shotgun (WGS) entry which is preliminary data.</text>
</comment>
<dbReference type="SUPFAM" id="SSF56281">
    <property type="entry name" value="Metallo-hydrolase/oxidoreductase"/>
    <property type="match status" value="1"/>
</dbReference>
<dbReference type="PIRSF" id="PIRSF005457">
    <property type="entry name" value="Glx"/>
    <property type="match status" value="1"/>
</dbReference>
<reference evidence="9" key="2">
    <citation type="journal article" date="2023" name="Microbiome">
        <title>Synthase-selected sorting approach identifies a beta-lactone synthase in a nudibranch symbiotic bacterium.</title>
        <authorList>
            <person name="Dzunkova M."/>
            <person name="La Clair J.J."/>
            <person name="Tyml T."/>
            <person name="Doud D."/>
            <person name="Schulz F."/>
            <person name="Piquer-Esteban S."/>
            <person name="Porcel Sanchis D."/>
            <person name="Osborn A."/>
            <person name="Robinson D."/>
            <person name="Louie K.B."/>
            <person name="Bowen B.P."/>
            <person name="Bowers R.M."/>
            <person name="Lee J."/>
            <person name="Arnau V."/>
            <person name="Diaz-Villanueva W."/>
            <person name="Stepanauskas R."/>
            <person name="Gosliner T."/>
            <person name="Date S.V."/>
            <person name="Northen T.R."/>
            <person name="Cheng J.F."/>
            <person name="Burkart M.D."/>
            <person name="Woyke T."/>
        </authorList>
    </citation>
    <scope>NUCLEOTIDE SEQUENCE</scope>
    <source>
        <strain evidence="9">Df01</strain>
    </source>
</reference>
<feature type="binding site" evidence="7">
    <location>
        <position position="111"/>
    </location>
    <ligand>
        <name>Zn(2+)</name>
        <dbReference type="ChEBI" id="CHEBI:29105"/>
        <label>1</label>
    </ligand>
</feature>
<comment type="function">
    <text evidence="7">Thiolesterase that catalyzes the hydrolysis of S-D-lactoyl-glutathione to form glutathione and D-lactic acid.</text>
</comment>
<dbReference type="Proteomes" id="UP001168167">
    <property type="component" value="Unassembled WGS sequence"/>
</dbReference>
<keyword evidence="5 7" id="KW-0378">Hydrolase</keyword>